<protein>
    <submittedName>
        <fullName evidence="1">Uncharacterized protein</fullName>
    </submittedName>
</protein>
<organism evidence="1 2">
    <name type="scientific">Alkalimonas mucilaginosa</name>
    <dbReference type="NCBI Taxonomy" id="3057676"/>
    <lineage>
        <taxon>Bacteria</taxon>
        <taxon>Pseudomonadati</taxon>
        <taxon>Pseudomonadota</taxon>
        <taxon>Gammaproteobacteria</taxon>
        <taxon>Alkalimonas</taxon>
    </lineage>
</organism>
<dbReference type="EMBL" id="JAUGZK010000007">
    <property type="protein sequence ID" value="MEE2024792.1"/>
    <property type="molecule type" value="Genomic_DNA"/>
</dbReference>
<comment type="caution">
    <text evidence="1">The sequence shown here is derived from an EMBL/GenBank/DDBJ whole genome shotgun (WGS) entry which is preliminary data.</text>
</comment>
<dbReference type="Proteomes" id="UP001339167">
    <property type="component" value="Unassembled WGS sequence"/>
</dbReference>
<name>A0ABU7JGI4_9GAMM</name>
<keyword evidence="2" id="KW-1185">Reference proteome</keyword>
<evidence type="ECO:0000313" key="1">
    <source>
        <dbReference type="EMBL" id="MEE2024792.1"/>
    </source>
</evidence>
<proteinExistence type="predicted"/>
<accession>A0ABU7JGI4</accession>
<sequence length="253" mass="28771">MNELQVIVLSIHCNLASLNVLVNEIPLYQSSPSEHKFYASFVLNPHLKEHTNSLTLTVKNDWSEPERVHAFCAIELIEQIGDSTKVLETWRYAELERSINFKPLTETLTFSTDTEVSSLSVESISADSIDLLIDGIAAAIERKDIDLLLNGYLISGLYSKYHHSGLTSSQWMTAETALWRHWLSEPFSLVQSRDTRLDFSHGFYTRVAGENGKEPIVLQFDWGAIGLGFITSMDHDAHRIIRLDYAITEIWKK</sequence>
<reference evidence="1 2" key="1">
    <citation type="submission" date="2023-06" db="EMBL/GenBank/DDBJ databases">
        <title>Alkalimonas sp., MEB004 an alkaliphilic bacterium isolated from Lonar Lake, India.</title>
        <authorList>
            <person name="Joshi A."/>
            <person name="Thite S."/>
        </authorList>
    </citation>
    <scope>NUCLEOTIDE SEQUENCE [LARGE SCALE GENOMIC DNA]</scope>
    <source>
        <strain evidence="1 2">MEB004</strain>
    </source>
</reference>
<gene>
    <name evidence="1" type="ORF">QWF21_11090</name>
</gene>
<dbReference type="RefSeq" id="WP_330088117.1">
    <property type="nucleotide sequence ID" value="NZ_JAUGZK010000007.1"/>
</dbReference>
<evidence type="ECO:0000313" key="2">
    <source>
        <dbReference type="Proteomes" id="UP001339167"/>
    </source>
</evidence>